<keyword evidence="3" id="KW-1185">Reference proteome</keyword>
<dbReference type="InterPro" id="IPR003646">
    <property type="entry name" value="SH3-like_bac-type"/>
</dbReference>
<dbReference type="Pfam" id="PF08460">
    <property type="entry name" value="SH3_5"/>
    <property type="match status" value="1"/>
</dbReference>
<proteinExistence type="predicted"/>
<comment type="caution">
    <text evidence="2">The sequence shown here is derived from an EMBL/GenBank/DDBJ whole genome shotgun (WGS) entry which is preliminary data.</text>
</comment>
<evidence type="ECO:0000259" key="1">
    <source>
        <dbReference type="Pfam" id="PF08460"/>
    </source>
</evidence>
<evidence type="ECO:0000313" key="3">
    <source>
        <dbReference type="Proteomes" id="UP001589740"/>
    </source>
</evidence>
<dbReference type="RefSeq" id="WP_380570657.1">
    <property type="nucleotide sequence ID" value="NZ_JBHMAH010000028.1"/>
</dbReference>
<protein>
    <submittedName>
        <fullName evidence="2">SH3 domain-containing protein</fullName>
    </submittedName>
</protein>
<evidence type="ECO:0000313" key="2">
    <source>
        <dbReference type="EMBL" id="MFB9861046.1"/>
    </source>
</evidence>
<dbReference type="EMBL" id="JBHMAH010000028">
    <property type="protein sequence ID" value="MFB9861046.1"/>
    <property type="molecule type" value="Genomic_DNA"/>
</dbReference>
<feature type="domain" description="SH3b" evidence="1">
    <location>
        <begin position="53"/>
        <end position="116"/>
    </location>
</feature>
<gene>
    <name evidence="2" type="ORF">ACFFLE_08035</name>
</gene>
<reference evidence="2 3" key="1">
    <citation type="submission" date="2024-09" db="EMBL/GenBank/DDBJ databases">
        <authorList>
            <person name="Sun Q."/>
            <person name="Mori K."/>
        </authorList>
    </citation>
    <scope>NUCLEOTIDE SEQUENCE [LARGE SCALE GENOMIC DNA]</scope>
    <source>
        <strain evidence="2 3">JCM 12822</strain>
    </source>
</reference>
<accession>A0ABV5Z4T1</accession>
<organism evidence="2 3">
    <name type="scientific">Salinicoccus siamensis</name>
    <dbReference type="NCBI Taxonomy" id="381830"/>
    <lineage>
        <taxon>Bacteria</taxon>
        <taxon>Bacillati</taxon>
        <taxon>Bacillota</taxon>
        <taxon>Bacilli</taxon>
        <taxon>Bacillales</taxon>
        <taxon>Staphylococcaceae</taxon>
        <taxon>Salinicoccus</taxon>
    </lineage>
</organism>
<sequence>MADCDVKAVCDYFGVKFKTLGSKVDAPVAPVKPKPGKENGTEWKTNKHGTQYRAIEGTWVNGSERIHTRQGAPFTSARSGGWLKPGATVHYKEQARQDNHIWLGYYNSDGVWKYVPGKKWNPVTGEVGDDWGTWK</sequence>
<name>A0ABV5Z4T1_9STAP</name>
<dbReference type="Gene3D" id="2.30.30.40">
    <property type="entry name" value="SH3 Domains"/>
    <property type="match status" value="1"/>
</dbReference>
<dbReference type="Proteomes" id="UP001589740">
    <property type="component" value="Unassembled WGS sequence"/>
</dbReference>